<accession>A0ABS5UXW9</accession>
<reference evidence="1 2" key="1">
    <citation type="journal article" date="2021" name="Environ. Microbiol.">
        <title>Genetic insights into the dark matter of the mammalian gut microbiota through targeted genome reconstruction.</title>
        <authorList>
            <person name="Lugli G.A."/>
            <person name="Alessandri G."/>
            <person name="Milani C."/>
            <person name="Viappiani A."/>
            <person name="Fontana F."/>
            <person name="Tarracchini C."/>
            <person name="Mancabelli L."/>
            <person name="Argentini C."/>
            <person name="Ruiz L."/>
            <person name="Margolles A."/>
            <person name="van Sinderen D."/>
            <person name="Turroni F."/>
            <person name="Ventura M."/>
        </authorList>
    </citation>
    <scope>NUCLEOTIDE SEQUENCE [LARGE SCALE GENOMIC DNA]</scope>
    <source>
        <strain evidence="1 2">LC6</strain>
    </source>
</reference>
<gene>
    <name evidence="1" type="ORF">JS530_10695</name>
</gene>
<name>A0ABS5UXW9_9BIFI</name>
<proteinExistence type="predicted"/>
<comment type="caution">
    <text evidence="1">The sequence shown here is derived from an EMBL/GenBank/DDBJ whole genome shotgun (WGS) entry which is preliminary data.</text>
</comment>
<sequence>MTSGGIDYEHAVVACDKAAREQLFSGHEDNSDPILGRQQGMVGLSEDQYLASYNVRVDGNLTAITCLVDGTKDEVHVISVNQVDAQ</sequence>
<dbReference type="EMBL" id="JAFEJU010000016">
    <property type="protein sequence ID" value="MBT1175947.1"/>
    <property type="molecule type" value="Genomic_DNA"/>
</dbReference>
<evidence type="ECO:0000313" key="2">
    <source>
        <dbReference type="Proteomes" id="UP000711736"/>
    </source>
</evidence>
<organism evidence="1 2">
    <name type="scientific">Bifidobacterium colobi</name>
    <dbReference type="NCBI Taxonomy" id="2809026"/>
    <lineage>
        <taxon>Bacteria</taxon>
        <taxon>Bacillati</taxon>
        <taxon>Actinomycetota</taxon>
        <taxon>Actinomycetes</taxon>
        <taxon>Bifidobacteriales</taxon>
        <taxon>Bifidobacteriaceae</taxon>
        <taxon>Bifidobacterium</taxon>
    </lineage>
</organism>
<keyword evidence="2" id="KW-1185">Reference proteome</keyword>
<evidence type="ECO:0000313" key="1">
    <source>
        <dbReference type="EMBL" id="MBT1175947.1"/>
    </source>
</evidence>
<protein>
    <submittedName>
        <fullName evidence="1">Uncharacterized protein</fullName>
    </submittedName>
</protein>
<dbReference type="Proteomes" id="UP000711736">
    <property type="component" value="Unassembled WGS sequence"/>
</dbReference>